<comment type="caution">
    <text evidence="3">The sequence shown here is derived from an EMBL/GenBank/DDBJ whole genome shotgun (WGS) entry which is preliminary data.</text>
</comment>
<proteinExistence type="predicted"/>
<keyword evidence="4" id="KW-1185">Reference proteome</keyword>
<evidence type="ECO:0000313" key="3">
    <source>
        <dbReference type="EMBL" id="KEZ45883.1"/>
    </source>
</evidence>
<accession>A0A084GEX1</accession>
<feature type="region of interest" description="Disordered" evidence="1">
    <location>
        <begin position="71"/>
        <end position="99"/>
    </location>
</feature>
<organism evidence="3 4">
    <name type="scientific">Pseudallescheria apiosperma</name>
    <name type="common">Scedosporium apiospermum</name>
    <dbReference type="NCBI Taxonomy" id="563466"/>
    <lineage>
        <taxon>Eukaryota</taxon>
        <taxon>Fungi</taxon>
        <taxon>Dikarya</taxon>
        <taxon>Ascomycota</taxon>
        <taxon>Pezizomycotina</taxon>
        <taxon>Sordariomycetes</taxon>
        <taxon>Hypocreomycetidae</taxon>
        <taxon>Microascales</taxon>
        <taxon>Microascaceae</taxon>
        <taxon>Scedosporium</taxon>
    </lineage>
</organism>
<dbReference type="RefSeq" id="XP_016645682.1">
    <property type="nucleotide sequence ID" value="XM_016784566.1"/>
</dbReference>
<dbReference type="KEGG" id="sapo:SAPIO_CDS1252"/>
<keyword evidence="2" id="KW-0812">Transmembrane</keyword>
<gene>
    <name evidence="3" type="ORF">SAPIO_CDS1252</name>
</gene>
<keyword evidence="2" id="KW-1133">Transmembrane helix</keyword>
<protein>
    <submittedName>
        <fullName evidence="3">Uncharacterized protein</fullName>
    </submittedName>
</protein>
<dbReference type="HOGENOM" id="CLU_1960846_0_0_1"/>
<evidence type="ECO:0000256" key="1">
    <source>
        <dbReference type="SAM" id="MobiDB-lite"/>
    </source>
</evidence>
<evidence type="ECO:0000313" key="4">
    <source>
        <dbReference type="Proteomes" id="UP000028545"/>
    </source>
</evidence>
<feature type="compositionally biased region" description="Polar residues" evidence="1">
    <location>
        <begin position="76"/>
        <end position="99"/>
    </location>
</feature>
<dbReference type="EMBL" id="JOWA01000055">
    <property type="protein sequence ID" value="KEZ45883.1"/>
    <property type="molecule type" value="Genomic_DNA"/>
</dbReference>
<name>A0A084GEX1_PSEDA</name>
<dbReference type="VEuPathDB" id="FungiDB:SAPIO_CDS1252"/>
<reference evidence="3 4" key="1">
    <citation type="journal article" date="2014" name="Genome Announc.">
        <title>Draft genome sequence of the pathogenic fungus Scedosporium apiospermum.</title>
        <authorList>
            <person name="Vandeputte P."/>
            <person name="Ghamrawi S."/>
            <person name="Rechenmann M."/>
            <person name="Iltis A."/>
            <person name="Giraud S."/>
            <person name="Fleury M."/>
            <person name="Thornton C."/>
            <person name="Delhaes L."/>
            <person name="Meyer W."/>
            <person name="Papon N."/>
            <person name="Bouchara J.P."/>
        </authorList>
    </citation>
    <scope>NUCLEOTIDE SEQUENCE [LARGE SCALE GENOMIC DNA]</scope>
    <source>
        <strain evidence="3 4">IHEM 14462</strain>
    </source>
</reference>
<feature type="transmembrane region" description="Helical" evidence="2">
    <location>
        <begin position="42"/>
        <end position="63"/>
    </location>
</feature>
<dbReference type="GeneID" id="27720324"/>
<dbReference type="OrthoDB" id="3501153at2759"/>
<keyword evidence="2" id="KW-0472">Membrane</keyword>
<evidence type="ECO:0000256" key="2">
    <source>
        <dbReference type="SAM" id="Phobius"/>
    </source>
</evidence>
<dbReference type="AlphaFoldDB" id="A0A084GEX1"/>
<sequence>MDETDESIPFIADVTSHESGWASLLPRQSGARRPAAHLRGTLFLLFLTSAITFAFTSLLWAAVVIPAVRSPPKGGDNSSITENTHQPVTATPSKSPNSFSAAAIEEYQKDGTWFGFADEAKMQQRLTI</sequence>
<dbReference type="Proteomes" id="UP000028545">
    <property type="component" value="Unassembled WGS sequence"/>
</dbReference>